<sequence>MGEKSLNATIADLNSNNKCSSSVSMLVRAILLDKKPEEVPTLVESVLSKVVEEFEYHIASETELKKKTSKDVIVSLGNKSLLKHGSGDVQVEEKSFMRVKKEECFHRNHVLDEESEKQFLKQKMIFEQQNIDIIELKQTLHTTKVGMQFMQMKFHATMLVCTFMALPMQLLDITKFLRKTANYIIKCRTLREVLGFIVELDPSWVGNQSTYKEEKTTQKSLATKPRTTWIKTKLLMRSTTFLKGARQGDASKCRPFPKLVSTPKNSKQLLDKGQPFLDWCRPLWPTTKERCRHLQDWCRPQNAVNNFRTRVDPFQIGVDPCDQLKEKVSTTPRPVSTPEHDFQVSKQLFNTNKRERAIPTKRTITVTTPSKYRKEHRSFNFNKVFGPSAAQGTQPLIRSVLDGYNVCIFAYCQIGLGKTYTMSGPTDLTEQNQGVNYRTLGDLYSDPGNNCFGLSVEDSRRYNLFLLAEQRKNIVSYDVSVQMIERYNEQVRDLLITDGLNKRYPLILVLFYAFLDCHSNNHAVGVTALNDRSSRFHSCLSVHVQGRDLTSGTIRRGCMHLVDLVGSERVDKSEDTGDRLKEAQHINKSLSALGDVISSLAQKNSHVPYRNSKLTQLLQDSLDKPRQMHLPQPSVITLALSATESEIDYAIVISVIFRAYGEI</sequence>
<evidence type="ECO:0000256" key="2">
    <source>
        <dbReference type="PROSITE-ProRule" id="PRU00283"/>
    </source>
</evidence>
<dbReference type="EMBL" id="JACBKZ010000012">
    <property type="protein sequence ID" value="KAF5937090.1"/>
    <property type="molecule type" value="Genomic_DNA"/>
</dbReference>
<evidence type="ECO:0000259" key="3">
    <source>
        <dbReference type="PROSITE" id="PS50067"/>
    </source>
</evidence>
<dbReference type="Proteomes" id="UP000593564">
    <property type="component" value="Unassembled WGS sequence"/>
</dbReference>
<comment type="caution">
    <text evidence="4">The sequence shown here is derived from an EMBL/GenBank/DDBJ whole genome shotgun (WGS) entry which is preliminary data.</text>
</comment>
<dbReference type="InterPro" id="IPR027417">
    <property type="entry name" value="P-loop_NTPase"/>
</dbReference>
<evidence type="ECO:0000256" key="1">
    <source>
        <dbReference type="ARBA" id="ARBA00023175"/>
    </source>
</evidence>
<dbReference type="GO" id="GO:0003777">
    <property type="term" value="F:microtubule motor activity"/>
    <property type="evidence" value="ECO:0007669"/>
    <property type="project" value="InterPro"/>
</dbReference>
<dbReference type="PROSITE" id="PS50067">
    <property type="entry name" value="KINESIN_MOTOR_2"/>
    <property type="match status" value="1"/>
</dbReference>
<accession>A0A7J7G8K4</accession>
<dbReference type="GO" id="GO:0015630">
    <property type="term" value="C:microtubule cytoskeleton"/>
    <property type="evidence" value="ECO:0007669"/>
    <property type="project" value="TreeGrafter"/>
</dbReference>
<proteinExistence type="inferred from homology"/>
<reference evidence="4 5" key="2">
    <citation type="submission" date="2020-07" db="EMBL/GenBank/DDBJ databases">
        <title>Genome assembly of wild tea tree DASZ reveals pedigree and selection history of tea varieties.</title>
        <authorList>
            <person name="Zhang W."/>
        </authorList>
    </citation>
    <scope>NUCLEOTIDE SEQUENCE [LARGE SCALE GENOMIC DNA]</scope>
    <source>
        <strain evidence="5">cv. G240</strain>
        <tissue evidence="4">Leaf</tissue>
    </source>
</reference>
<dbReference type="GO" id="GO:0005524">
    <property type="term" value="F:ATP binding"/>
    <property type="evidence" value="ECO:0007669"/>
    <property type="project" value="InterPro"/>
</dbReference>
<keyword evidence="1" id="KW-0505">Motor protein</keyword>
<dbReference type="PANTHER" id="PTHR47972">
    <property type="entry name" value="KINESIN-LIKE PROTEIN KLP-3"/>
    <property type="match status" value="1"/>
</dbReference>
<dbReference type="GO" id="GO:0007018">
    <property type="term" value="P:microtubule-based movement"/>
    <property type="evidence" value="ECO:0007669"/>
    <property type="project" value="InterPro"/>
</dbReference>
<feature type="domain" description="Kinesin motor" evidence="3">
    <location>
        <begin position="350"/>
        <end position="656"/>
    </location>
</feature>
<gene>
    <name evidence="4" type="ORF">HYC85_024596</name>
</gene>
<dbReference type="PANTHER" id="PTHR47972:SF39">
    <property type="entry name" value="KINESIN-LIKE PROTEIN KIN-14I"/>
    <property type="match status" value="1"/>
</dbReference>
<dbReference type="InterPro" id="IPR036961">
    <property type="entry name" value="Kinesin_motor_dom_sf"/>
</dbReference>
<keyword evidence="5" id="KW-1185">Reference proteome</keyword>
<dbReference type="InterPro" id="IPR001752">
    <property type="entry name" value="Kinesin_motor_dom"/>
</dbReference>
<dbReference type="PRINTS" id="PR00380">
    <property type="entry name" value="KINESINHEAVY"/>
</dbReference>
<evidence type="ECO:0000313" key="5">
    <source>
        <dbReference type="Proteomes" id="UP000593564"/>
    </source>
</evidence>
<dbReference type="SUPFAM" id="SSF52540">
    <property type="entry name" value="P-loop containing nucleoside triphosphate hydrolases"/>
    <property type="match status" value="1"/>
</dbReference>
<protein>
    <recommendedName>
        <fullName evidence="3">Kinesin motor domain-containing protein</fullName>
    </recommendedName>
</protein>
<evidence type="ECO:0000313" key="4">
    <source>
        <dbReference type="EMBL" id="KAF5937090.1"/>
    </source>
</evidence>
<comment type="caution">
    <text evidence="2">Lacks conserved residue(s) required for the propagation of feature annotation.</text>
</comment>
<dbReference type="SMART" id="SM00129">
    <property type="entry name" value="KISc"/>
    <property type="match status" value="1"/>
</dbReference>
<dbReference type="Pfam" id="PF00225">
    <property type="entry name" value="Kinesin"/>
    <property type="match status" value="2"/>
</dbReference>
<dbReference type="AlphaFoldDB" id="A0A7J7G8K4"/>
<organism evidence="4 5">
    <name type="scientific">Camellia sinensis</name>
    <name type="common">Tea plant</name>
    <name type="synonym">Thea sinensis</name>
    <dbReference type="NCBI Taxonomy" id="4442"/>
    <lineage>
        <taxon>Eukaryota</taxon>
        <taxon>Viridiplantae</taxon>
        <taxon>Streptophyta</taxon>
        <taxon>Embryophyta</taxon>
        <taxon>Tracheophyta</taxon>
        <taxon>Spermatophyta</taxon>
        <taxon>Magnoliopsida</taxon>
        <taxon>eudicotyledons</taxon>
        <taxon>Gunneridae</taxon>
        <taxon>Pentapetalae</taxon>
        <taxon>asterids</taxon>
        <taxon>Ericales</taxon>
        <taxon>Theaceae</taxon>
        <taxon>Camellia</taxon>
    </lineage>
</organism>
<name>A0A7J7G8K4_CAMSI</name>
<reference evidence="5" key="1">
    <citation type="journal article" date="2020" name="Nat. Commun.">
        <title>Genome assembly of wild tea tree DASZ reveals pedigree and selection history of tea varieties.</title>
        <authorList>
            <person name="Zhang W."/>
            <person name="Zhang Y."/>
            <person name="Qiu H."/>
            <person name="Guo Y."/>
            <person name="Wan H."/>
            <person name="Zhang X."/>
            <person name="Scossa F."/>
            <person name="Alseekh S."/>
            <person name="Zhang Q."/>
            <person name="Wang P."/>
            <person name="Xu L."/>
            <person name="Schmidt M.H."/>
            <person name="Jia X."/>
            <person name="Li D."/>
            <person name="Zhu A."/>
            <person name="Guo F."/>
            <person name="Chen W."/>
            <person name="Ni D."/>
            <person name="Usadel B."/>
            <person name="Fernie A.R."/>
            <person name="Wen W."/>
        </authorList>
    </citation>
    <scope>NUCLEOTIDE SEQUENCE [LARGE SCALE GENOMIC DNA]</scope>
    <source>
        <strain evidence="5">cv. G240</strain>
    </source>
</reference>
<dbReference type="Gene3D" id="3.40.850.10">
    <property type="entry name" value="Kinesin motor domain"/>
    <property type="match status" value="2"/>
</dbReference>
<comment type="similarity">
    <text evidence="2">Belongs to the TRAFAC class myosin-kinesin ATPase superfamily. Kinesin family.</text>
</comment>
<dbReference type="GO" id="GO:0008017">
    <property type="term" value="F:microtubule binding"/>
    <property type="evidence" value="ECO:0007669"/>
    <property type="project" value="InterPro"/>
</dbReference>
<dbReference type="InterPro" id="IPR027640">
    <property type="entry name" value="Kinesin-like_fam"/>
</dbReference>